<protein>
    <submittedName>
        <fullName evidence="2">Uncharacterized protein</fullName>
    </submittedName>
</protein>
<evidence type="ECO:0000313" key="3">
    <source>
        <dbReference type="Proteomes" id="UP001589576"/>
    </source>
</evidence>
<feature type="signal peptide" evidence="1">
    <location>
        <begin position="1"/>
        <end position="19"/>
    </location>
</feature>
<dbReference type="RefSeq" id="WP_290284937.1">
    <property type="nucleotide sequence ID" value="NZ_JAUFQN010000019.1"/>
</dbReference>
<organism evidence="2 3">
    <name type="scientific">Flavobacterium paronense</name>
    <dbReference type="NCBI Taxonomy" id="1392775"/>
    <lineage>
        <taxon>Bacteria</taxon>
        <taxon>Pseudomonadati</taxon>
        <taxon>Bacteroidota</taxon>
        <taxon>Flavobacteriia</taxon>
        <taxon>Flavobacteriales</taxon>
        <taxon>Flavobacteriaceae</taxon>
        <taxon>Flavobacterium</taxon>
    </lineage>
</organism>
<reference evidence="2 3" key="1">
    <citation type="submission" date="2024-09" db="EMBL/GenBank/DDBJ databases">
        <authorList>
            <person name="Sun Q."/>
            <person name="Mori K."/>
        </authorList>
    </citation>
    <scope>NUCLEOTIDE SEQUENCE [LARGE SCALE GENOMIC DNA]</scope>
    <source>
        <strain evidence="2 3">CECT 8460</strain>
    </source>
</reference>
<proteinExistence type="predicted"/>
<feature type="chain" id="PRO_5046004726" evidence="1">
    <location>
        <begin position="20"/>
        <end position="187"/>
    </location>
</feature>
<dbReference type="EMBL" id="JBHMFB010000003">
    <property type="protein sequence ID" value="MFB9088343.1"/>
    <property type="molecule type" value="Genomic_DNA"/>
</dbReference>
<keyword evidence="3" id="KW-1185">Reference proteome</keyword>
<accession>A0ABV5GB40</accession>
<evidence type="ECO:0000256" key="1">
    <source>
        <dbReference type="SAM" id="SignalP"/>
    </source>
</evidence>
<evidence type="ECO:0000313" key="2">
    <source>
        <dbReference type="EMBL" id="MFB9088343.1"/>
    </source>
</evidence>
<gene>
    <name evidence="2" type="ORF">ACFFUU_01880</name>
</gene>
<sequence length="187" mass="21157">MKKIILFVCFALLSFNGFSQKKKTTTTSALPKIDNLQVEIKNENFQVTISEKGKTNDAMIVKAVDAAFAPKDCKLSSFTASGVKLYLLTWTELSTIKSPKKTEDKTTIYSVIYEITSKKQVYSNYQLTNHITEIVSLGGTGASETQEKMRREGFEFVLNPDGSITQKNKTQQTTYVYDKDKMEFKKK</sequence>
<comment type="caution">
    <text evidence="2">The sequence shown here is derived from an EMBL/GenBank/DDBJ whole genome shotgun (WGS) entry which is preliminary data.</text>
</comment>
<name>A0ABV5GB40_9FLAO</name>
<keyword evidence="1" id="KW-0732">Signal</keyword>
<dbReference type="Proteomes" id="UP001589576">
    <property type="component" value="Unassembled WGS sequence"/>
</dbReference>